<dbReference type="RefSeq" id="WP_411911532.1">
    <property type="nucleotide sequence ID" value="NZ_BTFW01000001.1"/>
</dbReference>
<reference evidence="7 8" key="1">
    <citation type="submission" date="2023-06" db="EMBL/GenBank/DDBJ databases">
        <title>Draft genome sequence of Novosphingobium sp. strain IK01.</title>
        <authorList>
            <person name="Hatamoto M."/>
            <person name="Ikarashi T."/>
            <person name="Yamaguchi T."/>
        </authorList>
    </citation>
    <scope>NUCLEOTIDE SEQUENCE [LARGE SCALE GENOMIC DNA]</scope>
    <source>
        <strain evidence="7 8">IK01</strain>
    </source>
</reference>
<accession>A0ABQ6PD70</accession>
<evidence type="ECO:0000256" key="3">
    <source>
        <dbReference type="ARBA" id="ARBA00023015"/>
    </source>
</evidence>
<protein>
    <recommendedName>
        <fullName evidence="6">HTH marR-type domain-containing protein</fullName>
    </recommendedName>
</protein>
<comment type="subcellular location">
    <subcellularLocation>
        <location evidence="1">Cytoplasm</location>
    </subcellularLocation>
</comment>
<dbReference type="Proteomes" id="UP001187221">
    <property type="component" value="Unassembled WGS sequence"/>
</dbReference>
<dbReference type="InterPro" id="IPR011991">
    <property type="entry name" value="ArsR-like_HTH"/>
</dbReference>
<evidence type="ECO:0000313" key="8">
    <source>
        <dbReference type="Proteomes" id="UP001187221"/>
    </source>
</evidence>
<dbReference type="Gene3D" id="1.10.10.10">
    <property type="entry name" value="Winged helix-like DNA-binding domain superfamily/Winged helix DNA-binding domain"/>
    <property type="match status" value="1"/>
</dbReference>
<dbReference type="PRINTS" id="PR00598">
    <property type="entry name" value="HTHMARR"/>
</dbReference>
<dbReference type="PANTHER" id="PTHR33164">
    <property type="entry name" value="TRANSCRIPTIONAL REGULATOR, MARR FAMILY"/>
    <property type="match status" value="1"/>
</dbReference>
<keyword evidence="3" id="KW-0805">Transcription regulation</keyword>
<evidence type="ECO:0000259" key="6">
    <source>
        <dbReference type="PROSITE" id="PS50995"/>
    </source>
</evidence>
<dbReference type="EMBL" id="BTFW01000001">
    <property type="protein sequence ID" value="GMM62126.1"/>
    <property type="molecule type" value="Genomic_DNA"/>
</dbReference>
<keyword evidence="5" id="KW-0804">Transcription</keyword>
<dbReference type="InterPro" id="IPR036390">
    <property type="entry name" value="WH_DNA-bd_sf"/>
</dbReference>
<evidence type="ECO:0000256" key="1">
    <source>
        <dbReference type="ARBA" id="ARBA00004496"/>
    </source>
</evidence>
<organism evidence="7 8">
    <name type="scientific">Novosphingobium pituita</name>
    <dbReference type="NCBI Taxonomy" id="3056842"/>
    <lineage>
        <taxon>Bacteria</taxon>
        <taxon>Pseudomonadati</taxon>
        <taxon>Pseudomonadota</taxon>
        <taxon>Alphaproteobacteria</taxon>
        <taxon>Sphingomonadales</taxon>
        <taxon>Sphingomonadaceae</taxon>
        <taxon>Novosphingobium</taxon>
    </lineage>
</organism>
<keyword evidence="2" id="KW-0963">Cytoplasm</keyword>
<gene>
    <name evidence="7" type="ORF">NUTIK01_29030</name>
</gene>
<keyword evidence="4" id="KW-0238">DNA-binding</keyword>
<dbReference type="InterPro" id="IPR036388">
    <property type="entry name" value="WH-like_DNA-bd_sf"/>
</dbReference>
<comment type="caution">
    <text evidence="7">The sequence shown here is derived from an EMBL/GenBank/DDBJ whole genome shotgun (WGS) entry which is preliminary data.</text>
</comment>
<evidence type="ECO:0000256" key="2">
    <source>
        <dbReference type="ARBA" id="ARBA00022490"/>
    </source>
</evidence>
<name>A0ABQ6PD70_9SPHN</name>
<evidence type="ECO:0000313" key="7">
    <source>
        <dbReference type="EMBL" id="GMM62126.1"/>
    </source>
</evidence>
<evidence type="ECO:0000256" key="5">
    <source>
        <dbReference type="ARBA" id="ARBA00023163"/>
    </source>
</evidence>
<keyword evidence="8" id="KW-1185">Reference proteome</keyword>
<proteinExistence type="predicted"/>
<dbReference type="InterPro" id="IPR000835">
    <property type="entry name" value="HTH_MarR-typ"/>
</dbReference>
<dbReference type="SUPFAM" id="SSF46785">
    <property type="entry name" value="Winged helix' DNA-binding domain"/>
    <property type="match status" value="1"/>
</dbReference>
<dbReference type="CDD" id="cd00090">
    <property type="entry name" value="HTH_ARSR"/>
    <property type="match status" value="1"/>
</dbReference>
<dbReference type="PROSITE" id="PS50995">
    <property type="entry name" value="HTH_MARR_2"/>
    <property type="match status" value="1"/>
</dbReference>
<dbReference type="InterPro" id="IPR039422">
    <property type="entry name" value="MarR/SlyA-like"/>
</dbReference>
<evidence type="ECO:0000256" key="4">
    <source>
        <dbReference type="ARBA" id="ARBA00023125"/>
    </source>
</evidence>
<dbReference type="Pfam" id="PF22381">
    <property type="entry name" value="Staph_reg_Sar_Rot"/>
    <property type="match status" value="1"/>
</dbReference>
<sequence length="172" mass="18521">MPASPTGPILAAHLAQTGERLAPGTAGRPFSNMLCFSVYAAQLAFNRLYKQILAPHGLTYLQYLVLVALAEAQERGVDRTVGELGEALFLESNTLTPLLKRMEAAGLVARRRDPRDERVVRVTLAEAGAGLVRAVDCVPLDVLAAIDMPVEGLVKMKDELDRLSAELREAGA</sequence>
<dbReference type="InterPro" id="IPR055166">
    <property type="entry name" value="Transc_reg_Sar_Rot_HTH"/>
</dbReference>
<feature type="domain" description="HTH marR-type" evidence="6">
    <location>
        <begin position="31"/>
        <end position="172"/>
    </location>
</feature>
<dbReference type="SMART" id="SM00347">
    <property type="entry name" value="HTH_MARR"/>
    <property type="match status" value="1"/>
</dbReference>
<dbReference type="PANTHER" id="PTHR33164:SF5">
    <property type="entry name" value="ORGANIC HYDROPEROXIDE RESISTANCE TRANSCRIPTIONAL REGULATOR"/>
    <property type="match status" value="1"/>
</dbReference>